<dbReference type="GO" id="GO:0005524">
    <property type="term" value="F:ATP binding"/>
    <property type="evidence" value="ECO:0007669"/>
    <property type="project" value="UniProtKB-KW"/>
</dbReference>
<dbReference type="InterPro" id="IPR043519">
    <property type="entry name" value="NT_sf"/>
</dbReference>
<dbReference type="RefSeq" id="WP_141847445.1">
    <property type="nucleotide sequence ID" value="NZ_BAAAPR010000002.1"/>
</dbReference>
<gene>
    <name evidence="11" type="ORF">FB458_1106</name>
</gene>
<evidence type="ECO:0000256" key="6">
    <source>
        <dbReference type="ARBA" id="ARBA00022741"/>
    </source>
</evidence>
<dbReference type="InterPro" id="IPR002934">
    <property type="entry name" value="Polymerase_NTP_transf_dom"/>
</dbReference>
<dbReference type="AlphaFoldDB" id="A0A542DY66"/>
<dbReference type="GO" id="GO:0046872">
    <property type="term" value="F:metal ion binding"/>
    <property type="evidence" value="ECO:0007669"/>
    <property type="project" value="UniProtKB-KW"/>
</dbReference>
<evidence type="ECO:0000313" key="11">
    <source>
        <dbReference type="EMBL" id="TQJ08027.1"/>
    </source>
</evidence>
<evidence type="ECO:0000256" key="3">
    <source>
        <dbReference type="ARBA" id="ARBA00022679"/>
    </source>
</evidence>
<evidence type="ECO:0000256" key="1">
    <source>
        <dbReference type="ARBA" id="ARBA00001946"/>
    </source>
</evidence>
<keyword evidence="6" id="KW-0547">Nucleotide-binding</keyword>
<dbReference type="GO" id="GO:0016779">
    <property type="term" value="F:nucleotidyltransferase activity"/>
    <property type="evidence" value="ECO:0007669"/>
    <property type="project" value="UniProtKB-KW"/>
</dbReference>
<name>A0A542DY66_9MICO</name>
<dbReference type="OrthoDB" id="9803128at2"/>
<evidence type="ECO:0000259" key="10">
    <source>
        <dbReference type="Pfam" id="PF01909"/>
    </source>
</evidence>
<evidence type="ECO:0000313" key="12">
    <source>
        <dbReference type="Proteomes" id="UP000317893"/>
    </source>
</evidence>
<sequence length="106" mass="11328">MTTDPTTSEALRARIAERRDEIEVVLRRYGATNLRLFGSVARGTATHQSDIDLMVDLSPSADNELLRVAGLTEELGDLLGTGVDVVAPTLLRETVSATAMSDAISV</sequence>
<accession>A0A542DY66</accession>
<keyword evidence="7" id="KW-0067">ATP-binding</keyword>
<evidence type="ECO:0000256" key="5">
    <source>
        <dbReference type="ARBA" id="ARBA00022723"/>
    </source>
</evidence>
<keyword evidence="12" id="KW-1185">Reference proteome</keyword>
<dbReference type="PANTHER" id="PTHR33571:SF12">
    <property type="entry name" value="BSL3053 PROTEIN"/>
    <property type="match status" value="1"/>
</dbReference>
<comment type="cofactor">
    <cofactor evidence="1">
        <name>Mg(2+)</name>
        <dbReference type="ChEBI" id="CHEBI:18420"/>
    </cofactor>
</comment>
<keyword evidence="2" id="KW-1277">Toxin-antitoxin system</keyword>
<dbReference type="InterPro" id="IPR052038">
    <property type="entry name" value="Type-VII_TA_antitoxin"/>
</dbReference>
<evidence type="ECO:0000256" key="7">
    <source>
        <dbReference type="ARBA" id="ARBA00022840"/>
    </source>
</evidence>
<dbReference type="Pfam" id="PF01909">
    <property type="entry name" value="NTP_transf_2"/>
    <property type="match status" value="1"/>
</dbReference>
<comment type="caution">
    <text evidence="11">The sequence shown here is derived from an EMBL/GenBank/DDBJ whole genome shotgun (WGS) entry which is preliminary data.</text>
</comment>
<dbReference type="Gene3D" id="3.30.460.10">
    <property type="entry name" value="Beta Polymerase, domain 2"/>
    <property type="match status" value="1"/>
</dbReference>
<feature type="domain" description="Polymerase nucleotidyl transferase" evidence="10">
    <location>
        <begin position="23"/>
        <end position="92"/>
    </location>
</feature>
<keyword evidence="4" id="KW-0548">Nucleotidyltransferase</keyword>
<dbReference type="EMBL" id="VFMN01000001">
    <property type="protein sequence ID" value="TQJ08027.1"/>
    <property type="molecule type" value="Genomic_DNA"/>
</dbReference>
<organism evidence="11 12">
    <name type="scientific">Lapillicoccus jejuensis</name>
    <dbReference type="NCBI Taxonomy" id="402171"/>
    <lineage>
        <taxon>Bacteria</taxon>
        <taxon>Bacillati</taxon>
        <taxon>Actinomycetota</taxon>
        <taxon>Actinomycetes</taxon>
        <taxon>Micrococcales</taxon>
        <taxon>Intrasporangiaceae</taxon>
        <taxon>Lapillicoccus</taxon>
    </lineage>
</organism>
<evidence type="ECO:0000256" key="8">
    <source>
        <dbReference type="ARBA" id="ARBA00022842"/>
    </source>
</evidence>
<evidence type="ECO:0000256" key="9">
    <source>
        <dbReference type="ARBA" id="ARBA00038276"/>
    </source>
</evidence>
<dbReference type="SUPFAM" id="SSF81301">
    <property type="entry name" value="Nucleotidyltransferase"/>
    <property type="match status" value="1"/>
</dbReference>
<keyword evidence="3" id="KW-0808">Transferase</keyword>
<reference evidence="11 12" key="1">
    <citation type="submission" date="2019-06" db="EMBL/GenBank/DDBJ databases">
        <title>Sequencing the genomes of 1000 actinobacteria strains.</title>
        <authorList>
            <person name="Klenk H.-P."/>
        </authorList>
    </citation>
    <scope>NUCLEOTIDE SEQUENCE [LARGE SCALE GENOMIC DNA]</scope>
    <source>
        <strain evidence="11 12">DSM 18607</strain>
    </source>
</reference>
<dbReference type="CDD" id="cd05403">
    <property type="entry name" value="NT_KNTase_like"/>
    <property type="match status" value="1"/>
</dbReference>
<protein>
    <recommendedName>
        <fullName evidence="10">Polymerase nucleotidyl transferase domain-containing protein</fullName>
    </recommendedName>
</protein>
<evidence type="ECO:0000256" key="4">
    <source>
        <dbReference type="ARBA" id="ARBA00022695"/>
    </source>
</evidence>
<dbReference type="PANTHER" id="PTHR33571">
    <property type="entry name" value="SSL8005 PROTEIN"/>
    <property type="match status" value="1"/>
</dbReference>
<proteinExistence type="inferred from homology"/>
<dbReference type="Proteomes" id="UP000317893">
    <property type="component" value="Unassembled WGS sequence"/>
</dbReference>
<evidence type="ECO:0000256" key="2">
    <source>
        <dbReference type="ARBA" id="ARBA00022649"/>
    </source>
</evidence>
<comment type="similarity">
    <text evidence="9">Belongs to the MntA antitoxin family.</text>
</comment>
<keyword evidence="8" id="KW-0460">Magnesium</keyword>
<keyword evidence="5" id="KW-0479">Metal-binding</keyword>